<dbReference type="WBParaSite" id="OFLC_0000799101-mRNA-1">
    <property type="protein sequence ID" value="OFLC_0000799101-mRNA-1"/>
    <property type="gene ID" value="OFLC_0000799101"/>
</dbReference>
<evidence type="ECO:0000313" key="1">
    <source>
        <dbReference type="EMBL" id="VDO53525.1"/>
    </source>
</evidence>
<dbReference type="AlphaFoldDB" id="A0A183HKI0"/>
<dbReference type="EMBL" id="UZAJ01008711">
    <property type="protein sequence ID" value="VDO53525.1"/>
    <property type="molecule type" value="Genomic_DNA"/>
</dbReference>
<proteinExistence type="predicted"/>
<protein>
    <submittedName>
        <fullName evidence="3">39S ribosomal protein L44, mitochondrial</fullName>
    </submittedName>
</protein>
<evidence type="ECO:0000313" key="2">
    <source>
        <dbReference type="Proteomes" id="UP000267606"/>
    </source>
</evidence>
<accession>A0A183HKI0</accession>
<reference evidence="3" key="1">
    <citation type="submission" date="2016-06" db="UniProtKB">
        <authorList>
            <consortium name="WormBaseParasite"/>
        </authorList>
    </citation>
    <scope>IDENTIFICATION</scope>
</reference>
<sequence length="245" mass="28755">MYFIIDLCRRILNPATIINKILIPNLKKPIRKVCAAVTIGKLLDCDKVKIAWSFDYTAEGTNYNDENTTTETEEKMEMIRLIGAIYSQYTFPLRNTVHGDRYFYIDSILSKLERCLTHSTKTFENPFTANALKYLDELIAKKEFSWQADYYLTKILLQKLLDARKVSVPEKPTKESGHYACIEWLDEVLPITYAGTNSKAFFTLGSLIDGKFCLKYNYSMMLQYNLLQYDYKMYDRYGRIYSKYF</sequence>
<evidence type="ECO:0000313" key="3">
    <source>
        <dbReference type="WBParaSite" id="OFLC_0000799101-mRNA-1"/>
    </source>
</evidence>
<keyword evidence="2" id="KW-1185">Reference proteome</keyword>
<gene>
    <name evidence="1" type="ORF">OFLC_LOCUS7991</name>
</gene>
<reference evidence="1 2" key="2">
    <citation type="submission" date="2018-11" db="EMBL/GenBank/DDBJ databases">
        <authorList>
            <consortium name="Pathogen Informatics"/>
        </authorList>
    </citation>
    <scope>NUCLEOTIDE SEQUENCE [LARGE SCALE GENOMIC DNA]</scope>
</reference>
<organism evidence="3">
    <name type="scientific">Onchocerca flexuosa</name>
    <dbReference type="NCBI Taxonomy" id="387005"/>
    <lineage>
        <taxon>Eukaryota</taxon>
        <taxon>Metazoa</taxon>
        <taxon>Ecdysozoa</taxon>
        <taxon>Nematoda</taxon>
        <taxon>Chromadorea</taxon>
        <taxon>Rhabditida</taxon>
        <taxon>Spirurina</taxon>
        <taxon>Spiruromorpha</taxon>
        <taxon>Filarioidea</taxon>
        <taxon>Onchocercidae</taxon>
        <taxon>Onchocerca</taxon>
    </lineage>
</organism>
<name>A0A183HKI0_9BILA</name>
<dbReference type="Proteomes" id="UP000267606">
    <property type="component" value="Unassembled WGS sequence"/>
</dbReference>